<gene>
    <name evidence="6" type="ORF">HX902_28580</name>
</gene>
<sequence>MMWPSIALLAFVTLQRLGELVLARRNTTALLARGAREVAPDHYPVMVALHAGWIIGLWLLAPGRPIALFWFLVFMGLQVLRLWVLATLKGRWTTRIIILPGAPLVGSGPYRFLRHPNYTIVVGEIAALPLAFGLPLYAIVFSLLNGLVLYVRVKAENAALKGAMILK</sequence>
<dbReference type="Proteomes" id="UP000539787">
    <property type="component" value="Unassembled WGS sequence"/>
</dbReference>
<keyword evidence="7" id="KW-1185">Reference proteome</keyword>
<keyword evidence="2 5" id="KW-0812">Transmembrane</keyword>
<evidence type="ECO:0000256" key="2">
    <source>
        <dbReference type="ARBA" id="ARBA00022692"/>
    </source>
</evidence>
<evidence type="ECO:0000256" key="5">
    <source>
        <dbReference type="SAM" id="Phobius"/>
    </source>
</evidence>
<feature type="transmembrane region" description="Helical" evidence="5">
    <location>
        <begin position="125"/>
        <end position="151"/>
    </location>
</feature>
<dbReference type="EMBL" id="JACGBJ010000021">
    <property type="protein sequence ID" value="MBA5805580.1"/>
    <property type="molecule type" value="Genomic_DNA"/>
</dbReference>
<evidence type="ECO:0000256" key="1">
    <source>
        <dbReference type="ARBA" id="ARBA00004141"/>
    </source>
</evidence>
<reference evidence="6 7" key="1">
    <citation type="submission" date="2020-07" db="EMBL/GenBank/DDBJ databases">
        <authorList>
            <person name="Sun Q."/>
        </authorList>
    </citation>
    <scope>NUCLEOTIDE SEQUENCE [LARGE SCALE GENOMIC DNA]</scope>
    <source>
        <strain evidence="6 7">WYCCWR 11317</strain>
    </source>
</reference>
<evidence type="ECO:0000256" key="3">
    <source>
        <dbReference type="ARBA" id="ARBA00022989"/>
    </source>
</evidence>
<dbReference type="Pfam" id="PF04140">
    <property type="entry name" value="ICMT"/>
    <property type="match status" value="1"/>
</dbReference>
<evidence type="ECO:0000256" key="4">
    <source>
        <dbReference type="ARBA" id="ARBA00023136"/>
    </source>
</evidence>
<dbReference type="InterPro" id="IPR007269">
    <property type="entry name" value="ICMT_MeTrfase"/>
</dbReference>
<feature type="transmembrane region" description="Helical" evidence="5">
    <location>
        <begin position="92"/>
        <end position="113"/>
    </location>
</feature>
<organism evidence="6 7">
    <name type="scientific">Rhizobium changzhiense</name>
    <dbReference type="NCBI Taxonomy" id="2692317"/>
    <lineage>
        <taxon>Bacteria</taxon>
        <taxon>Pseudomonadati</taxon>
        <taxon>Pseudomonadota</taxon>
        <taxon>Alphaproteobacteria</taxon>
        <taxon>Hyphomicrobiales</taxon>
        <taxon>Rhizobiaceae</taxon>
        <taxon>Rhizobium/Agrobacterium group</taxon>
        <taxon>Rhizobium</taxon>
    </lineage>
</organism>
<keyword evidence="4 5" id="KW-0472">Membrane</keyword>
<comment type="caution">
    <text evidence="6">The sequence shown here is derived from an EMBL/GenBank/DDBJ whole genome shotgun (WGS) entry which is preliminary data.</text>
</comment>
<accession>A0ABR6AG41</accession>
<feature type="transmembrane region" description="Helical" evidence="5">
    <location>
        <begin position="67"/>
        <end position="86"/>
    </location>
</feature>
<dbReference type="Gene3D" id="1.20.120.1630">
    <property type="match status" value="1"/>
</dbReference>
<name>A0ABR6AG41_9HYPH</name>
<protein>
    <recommendedName>
        <fullName evidence="8">Isoprenylcysteine carboxyl methyltransferase</fullName>
    </recommendedName>
</protein>
<dbReference type="RefSeq" id="WP_171601551.1">
    <property type="nucleotide sequence ID" value="NZ_JABFCQ010000001.1"/>
</dbReference>
<evidence type="ECO:0008006" key="8">
    <source>
        <dbReference type="Google" id="ProtNLM"/>
    </source>
</evidence>
<keyword evidence="3 5" id="KW-1133">Transmembrane helix</keyword>
<evidence type="ECO:0000313" key="7">
    <source>
        <dbReference type="Proteomes" id="UP000539787"/>
    </source>
</evidence>
<evidence type="ECO:0000313" key="6">
    <source>
        <dbReference type="EMBL" id="MBA5805580.1"/>
    </source>
</evidence>
<comment type="subcellular location">
    <subcellularLocation>
        <location evidence="1">Membrane</location>
        <topology evidence="1">Multi-pass membrane protein</topology>
    </subcellularLocation>
</comment>
<proteinExistence type="predicted"/>
<feature type="transmembrane region" description="Helical" evidence="5">
    <location>
        <begin position="42"/>
        <end position="60"/>
    </location>
</feature>